<accession>C0QUQ0</accession>
<dbReference type="EMBL" id="CP001230">
    <property type="protein sequence ID" value="ACO04734.1"/>
    <property type="molecule type" value="Genomic_DNA"/>
</dbReference>
<dbReference type="AlphaFoldDB" id="C0QUQ0"/>
<dbReference type="Proteomes" id="UP000001366">
    <property type="component" value="Chromosome"/>
</dbReference>
<dbReference type="KEGG" id="pmx:PERMA_0626"/>
<protein>
    <submittedName>
        <fullName evidence="1">Uncharacterized protein</fullName>
    </submittedName>
</protein>
<name>C0QUQ0_PERMH</name>
<organism evidence="1 2">
    <name type="scientific">Persephonella marina (strain DSM 14350 / EX-H1)</name>
    <dbReference type="NCBI Taxonomy" id="123214"/>
    <lineage>
        <taxon>Bacteria</taxon>
        <taxon>Pseudomonadati</taxon>
        <taxon>Aquificota</taxon>
        <taxon>Aquificia</taxon>
        <taxon>Aquificales</taxon>
        <taxon>Hydrogenothermaceae</taxon>
        <taxon>Persephonella</taxon>
    </lineage>
</organism>
<dbReference type="InterPro" id="IPR018685">
    <property type="entry name" value="DUF2173"/>
</dbReference>
<evidence type="ECO:0000313" key="1">
    <source>
        <dbReference type="EMBL" id="ACO04734.1"/>
    </source>
</evidence>
<dbReference type="Pfam" id="PF09941">
    <property type="entry name" value="DUF2173"/>
    <property type="match status" value="1"/>
</dbReference>
<evidence type="ECO:0000313" key="2">
    <source>
        <dbReference type="Proteomes" id="UP000001366"/>
    </source>
</evidence>
<sequence>MRFEDFLKHPDTMFILDKESKKVLLSLEGLPKDHERFIHSMSLINYNIALLEAEGWKFISGKYDIIPIDFCSASSEKYSIFFDDKYTVLVKTSDKLKDLYKKIKETPLDKLILEESVEAAGSVSEYGDIIDYKGDFTDEEIKIFDSIVNTNDILFKLQADMLSVVSGLIWYPLLGWFIKGKEHTLCSSLGKWAVIKSESFREYIR</sequence>
<dbReference type="RefSeq" id="WP_012676970.1">
    <property type="nucleotide sequence ID" value="NC_012440.1"/>
</dbReference>
<dbReference type="STRING" id="123214.PERMA_0626"/>
<dbReference type="eggNOG" id="COG4831">
    <property type="taxonomic scope" value="Bacteria"/>
</dbReference>
<keyword evidence="2" id="KW-1185">Reference proteome</keyword>
<gene>
    <name evidence="1" type="ordered locus">PERMA_0626</name>
</gene>
<dbReference type="HOGENOM" id="CLU_1336477_0_0_0"/>
<proteinExistence type="predicted"/>
<dbReference type="PaxDb" id="123214-PERMA_0626"/>
<reference evidence="1 2" key="1">
    <citation type="journal article" date="2009" name="J. Bacteriol.">
        <title>Complete and draft genome sequences of six members of the Aquificales.</title>
        <authorList>
            <person name="Reysenbach A.L."/>
            <person name="Hamamura N."/>
            <person name="Podar M."/>
            <person name="Griffiths E."/>
            <person name="Ferreira S."/>
            <person name="Hochstein R."/>
            <person name="Heidelberg J."/>
            <person name="Johnson J."/>
            <person name="Mead D."/>
            <person name="Pohorille A."/>
            <person name="Sarmiento M."/>
            <person name="Schweighofer K."/>
            <person name="Seshadri R."/>
            <person name="Voytek M.A."/>
        </authorList>
    </citation>
    <scope>NUCLEOTIDE SEQUENCE [LARGE SCALE GENOMIC DNA]</scope>
    <source>
        <strain evidence="2">DSM 14350 / EX-H1</strain>
    </source>
</reference>